<evidence type="ECO:0000313" key="1">
    <source>
        <dbReference type="EMBL" id="KAF9525056.1"/>
    </source>
</evidence>
<gene>
    <name evidence="1" type="ORF">CPB83DRAFT_897333</name>
</gene>
<dbReference type="PANTHER" id="PTHR37331">
    <property type="entry name" value="YALI0F11671P"/>
    <property type="match status" value="1"/>
</dbReference>
<evidence type="ECO:0000313" key="2">
    <source>
        <dbReference type="Proteomes" id="UP000807306"/>
    </source>
</evidence>
<organism evidence="1 2">
    <name type="scientific">Crepidotus variabilis</name>
    <dbReference type="NCBI Taxonomy" id="179855"/>
    <lineage>
        <taxon>Eukaryota</taxon>
        <taxon>Fungi</taxon>
        <taxon>Dikarya</taxon>
        <taxon>Basidiomycota</taxon>
        <taxon>Agaricomycotina</taxon>
        <taxon>Agaricomycetes</taxon>
        <taxon>Agaricomycetidae</taxon>
        <taxon>Agaricales</taxon>
        <taxon>Agaricineae</taxon>
        <taxon>Crepidotaceae</taxon>
        <taxon>Crepidotus</taxon>
    </lineage>
</organism>
<protein>
    <submittedName>
        <fullName evidence="1">Uncharacterized protein</fullName>
    </submittedName>
</protein>
<dbReference type="Proteomes" id="UP000807306">
    <property type="component" value="Unassembled WGS sequence"/>
</dbReference>
<name>A0A9P6E971_9AGAR</name>
<dbReference type="EMBL" id="MU157889">
    <property type="protein sequence ID" value="KAF9525056.1"/>
    <property type="molecule type" value="Genomic_DNA"/>
</dbReference>
<dbReference type="PANTHER" id="PTHR37331:SF1">
    <property type="entry name" value="YALI0F11671P"/>
    <property type="match status" value="1"/>
</dbReference>
<reference evidence="1" key="1">
    <citation type="submission" date="2020-11" db="EMBL/GenBank/DDBJ databases">
        <authorList>
            <consortium name="DOE Joint Genome Institute"/>
            <person name="Ahrendt S."/>
            <person name="Riley R."/>
            <person name="Andreopoulos W."/>
            <person name="Labutti K."/>
            <person name="Pangilinan J."/>
            <person name="Ruiz-Duenas F.J."/>
            <person name="Barrasa J.M."/>
            <person name="Sanchez-Garcia M."/>
            <person name="Camarero S."/>
            <person name="Miyauchi S."/>
            <person name="Serrano A."/>
            <person name="Linde D."/>
            <person name="Babiker R."/>
            <person name="Drula E."/>
            <person name="Ayuso-Fernandez I."/>
            <person name="Pacheco R."/>
            <person name="Padilla G."/>
            <person name="Ferreira P."/>
            <person name="Barriuso J."/>
            <person name="Kellner H."/>
            <person name="Castanera R."/>
            <person name="Alfaro M."/>
            <person name="Ramirez L."/>
            <person name="Pisabarro A.G."/>
            <person name="Kuo A."/>
            <person name="Tritt A."/>
            <person name="Lipzen A."/>
            <person name="He G."/>
            <person name="Yan M."/>
            <person name="Ng V."/>
            <person name="Cullen D."/>
            <person name="Martin F."/>
            <person name="Rosso M.-N."/>
            <person name="Henrissat B."/>
            <person name="Hibbett D."/>
            <person name="Martinez A.T."/>
            <person name="Grigoriev I.V."/>
        </authorList>
    </citation>
    <scope>NUCLEOTIDE SEQUENCE</scope>
    <source>
        <strain evidence="1">CBS 506.95</strain>
    </source>
</reference>
<comment type="caution">
    <text evidence="1">The sequence shown here is derived from an EMBL/GenBank/DDBJ whole genome shotgun (WGS) entry which is preliminary data.</text>
</comment>
<keyword evidence="2" id="KW-1185">Reference proteome</keyword>
<accession>A0A9P6E971</accession>
<sequence>MQTSSSLFRAATNQFSTAHLRCSRRSLQQFSCVRFSSSTSWPQLARSQPCISHKTLPRPTRRTYNSHVSHTTDVVFDDPHRPDLFYHLVKAPTPLSSLQPAYALSFLREPPPHVDSPVIIGWLPAQTIQETPSNAGSPTQERGASLQDFVGNPKFITFLHDTIRSGLKESVDEIWKDAALQYQQGWMHIHDQRNPPDQGRIGDPDDIIASVLVEDSVLRPETYQPMPSYRICTSDGVIQLTPGLSEYLRKALRKCNA</sequence>
<proteinExistence type="predicted"/>
<dbReference type="AlphaFoldDB" id="A0A9P6E971"/>
<dbReference type="OrthoDB" id="5397701at2759"/>